<accession>A0AAV9XN08</accession>
<sequence>MARHIRSSRLDLASFIILHATYVSGVIINVVVSDVAEIWRENDSDSLRRKDPEPVESMYRLCRPPSDKPWLGVFAIDPRKSSCAQTEGSSPSWELAQSSWERPEFFPKEPGTLLEIRGPTGVPIMNTQHPDQYLTYGPRGKGVFAEASEPSKWLVERFGNNKIYETITEKTPVQVGDTLRFWEPDVLEGFKQLFLHKPPVRQGSPSKNKIISGGSPMRLNRERPIPDEDSKEDFATAVRKIRAEYPHAELRVASLGNDEIVGPGAPTRTDKITAQLGKAKNALSGLFRGAYTQSQLIGLGLSTGYDIMGHDPDRLVDEIKTERTQVQDENPVSIGVKYEEESKQSDDGQKIYLDAGGQVVAEGRVSRSKSGNSANSGRSKDKKSWRDDQTQYNTAWGDSQFLNPDSDEEDRLGDIALLNRYTL</sequence>
<feature type="compositionally biased region" description="Basic and acidic residues" evidence="1">
    <location>
        <begin position="378"/>
        <end position="389"/>
    </location>
</feature>
<keyword evidence="3" id="KW-1185">Reference proteome</keyword>
<evidence type="ECO:0000313" key="3">
    <source>
        <dbReference type="Proteomes" id="UP001365542"/>
    </source>
</evidence>
<protein>
    <submittedName>
        <fullName evidence="2">Uncharacterized protein</fullName>
    </submittedName>
</protein>
<feature type="compositionally biased region" description="Basic and acidic residues" evidence="1">
    <location>
        <begin position="337"/>
        <end position="349"/>
    </location>
</feature>
<comment type="caution">
    <text evidence="2">The sequence shown here is derived from an EMBL/GenBank/DDBJ whole genome shotgun (WGS) entry which is preliminary data.</text>
</comment>
<feature type="region of interest" description="Disordered" evidence="1">
    <location>
        <begin position="201"/>
        <end position="230"/>
    </location>
</feature>
<dbReference type="AlphaFoldDB" id="A0AAV9XN08"/>
<reference evidence="2 3" key="1">
    <citation type="submission" date="2019-10" db="EMBL/GenBank/DDBJ databases">
        <authorList>
            <person name="Palmer J.M."/>
        </authorList>
    </citation>
    <scope>NUCLEOTIDE SEQUENCE [LARGE SCALE GENOMIC DNA]</scope>
    <source>
        <strain evidence="2 3">TWF694</strain>
    </source>
</reference>
<dbReference type="EMBL" id="JAVHJO010000001">
    <property type="protein sequence ID" value="KAK6543346.1"/>
    <property type="molecule type" value="Genomic_DNA"/>
</dbReference>
<proteinExistence type="predicted"/>
<feature type="compositionally biased region" description="Polar residues" evidence="1">
    <location>
        <begin position="368"/>
        <end position="377"/>
    </location>
</feature>
<dbReference type="Proteomes" id="UP001365542">
    <property type="component" value="Unassembled WGS sequence"/>
</dbReference>
<feature type="region of interest" description="Disordered" evidence="1">
    <location>
        <begin position="324"/>
        <end position="349"/>
    </location>
</feature>
<name>A0AAV9XN08_9PEZI</name>
<feature type="compositionally biased region" description="Basic and acidic residues" evidence="1">
    <location>
        <begin position="219"/>
        <end position="230"/>
    </location>
</feature>
<evidence type="ECO:0000256" key="1">
    <source>
        <dbReference type="SAM" id="MobiDB-lite"/>
    </source>
</evidence>
<organism evidence="2 3">
    <name type="scientific">Orbilia ellipsospora</name>
    <dbReference type="NCBI Taxonomy" id="2528407"/>
    <lineage>
        <taxon>Eukaryota</taxon>
        <taxon>Fungi</taxon>
        <taxon>Dikarya</taxon>
        <taxon>Ascomycota</taxon>
        <taxon>Pezizomycotina</taxon>
        <taxon>Orbiliomycetes</taxon>
        <taxon>Orbiliales</taxon>
        <taxon>Orbiliaceae</taxon>
        <taxon>Orbilia</taxon>
    </lineage>
</organism>
<feature type="region of interest" description="Disordered" evidence="1">
    <location>
        <begin position="362"/>
        <end position="408"/>
    </location>
</feature>
<evidence type="ECO:0000313" key="2">
    <source>
        <dbReference type="EMBL" id="KAK6543346.1"/>
    </source>
</evidence>
<gene>
    <name evidence="2" type="ORF">TWF694_000097</name>
</gene>
<feature type="compositionally biased region" description="Polar residues" evidence="1">
    <location>
        <begin position="390"/>
        <end position="403"/>
    </location>
</feature>